<reference evidence="8 9" key="1">
    <citation type="submission" date="2016-10" db="EMBL/GenBank/DDBJ databases">
        <authorList>
            <person name="de Groot N.N."/>
        </authorList>
    </citation>
    <scope>NUCLEOTIDE SEQUENCE [LARGE SCALE GENOMIC DNA]</scope>
    <source>
        <strain evidence="8 9">KHGC13</strain>
    </source>
</reference>
<dbReference type="AlphaFoldDB" id="A0A1I7G6H8"/>
<dbReference type="InterPro" id="IPR007221">
    <property type="entry name" value="MreC"/>
</dbReference>
<proteinExistence type="inferred from homology"/>
<dbReference type="Proteomes" id="UP000198817">
    <property type="component" value="Unassembled WGS sequence"/>
</dbReference>
<sequence>MKIRSAGAKVRRRPGRVRDMNWIREHKFISFLVLVIILAAGFLIFAVFTGGGSTGAGALGGTVFGKITEPVARLGQNISGVFSAGSLREKNEELSRRNRELQEENRKLRLREDDTQDLEALKKALRYKGGSDTEQLISGDVTAMNDSRWIRTFTINLGKEDGVKTGSVVVNGDGLVGTVKSAGRGWAKVSTILDSSRGISFCLEDSRKTMGILHVSTDGELEGYMLDESAKVRAGDTLVTSGMGVYPERITVGKVKKVTNDEEEKLKRITVETAVQFDGLRKVAVLL</sequence>
<dbReference type="InterPro" id="IPR042175">
    <property type="entry name" value="Cell/Rod_MreC_2"/>
</dbReference>
<dbReference type="InterPro" id="IPR055342">
    <property type="entry name" value="MreC_beta-barrel_core"/>
</dbReference>
<evidence type="ECO:0000259" key="7">
    <source>
        <dbReference type="Pfam" id="PF04085"/>
    </source>
</evidence>
<dbReference type="PANTHER" id="PTHR34138:SF1">
    <property type="entry name" value="CELL SHAPE-DETERMINING PROTEIN MREC"/>
    <property type="match status" value="1"/>
</dbReference>
<accession>A0A1I7G6H8</accession>
<dbReference type="InterPro" id="IPR042177">
    <property type="entry name" value="Cell/Rod_1"/>
</dbReference>
<keyword evidence="9" id="KW-1185">Reference proteome</keyword>
<keyword evidence="3 5" id="KW-0133">Cell shape</keyword>
<dbReference type="EMBL" id="FPBT01000005">
    <property type="protein sequence ID" value="SFU44082.1"/>
    <property type="molecule type" value="Genomic_DNA"/>
</dbReference>
<evidence type="ECO:0000256" key="4">
    <source>
        <dbReference type="ARBA" id="ARBA00032089"/>
    </source>
</evidence>
<dbReference type="PIRSF" id="PIRSF038471">
    <property type="entry name" value="MreC"/>
    <property type="match status" value="1"/>
</dbReference>
<name>A0A1I7G6H8_9FIRM</name>
<feature type="coiled-coil region" evidence="6">
    <location>
        <begin position="84"/>
        <end position="118"/>
    </location>
</feature>
<dbReference type="Gene3D" id="2.40.10.350">
    <property type="entry name" value="Rod shape-determining protein MreC, domain 2"/>
    <property type="match status" value="1"/>
</dbReference>
<evidence type="ECO:0000256" key="1">
    <source>
        <dbReference type="ARBA" id="ARBA00009369"/>
    </source>
</evidence>
<comment type="function">
    <text evidence="5">Involved in formation and maintenance of cell shape.</text>
</comment>
<dbReference type="PANTHER" id="PTHR34138">
    <property type="entry name" value="CELL SHAPE-DETERMINING PROTEIN MREC"/>
    <property type="match status" value="1"/>
</dbReference>
<comment type="similarity">
    <text evidence="1 5">Belongs to the MreC family.</text>
</comment>
<evidence type="ECO:0000256" key="3">
    <source>
        <dbReference type="ARBA" id="ARBA00022960"/>
    </source>
</evidence>
<evidence type="ECO:0000256" key="5">
    <source>
        <dbReference type="PIRNR" id="PIRNR038471"/>
    </source>
</evidence>
<protein>
    <recommendedName>
        <fullName evidence="2 5">Cell shape-determining protein MreC</fullName>
    </recommendedName>
    <alternativeName>
        <fullName evidence="4 5">Cell shape protein MreC</fullName>
    </alternativeName>
</protein>
<keyword evidence="6" id="KW-0175">Coiled coil</keyword>
<organism evidence="8 9">
    <name type="scientific">Eubacterium pyruvativorans</name>
    <dbReference type="NCBI Taxonomy" id="155865"/>
    <lineage>
        <taxon>Bacteria</taxon>
        <taxon>Bacillati</taxon>
        <taxon>Bacillota</taxon>
        <taxon>Clostridia</taxon>
        <taxon>Eubacteriales</taxon>
        <taxon>Eubacteriaceae</taxon>
        <taxon>Eubacterium</taxon>
    </lineage>
</organism>
<gene>
    <name evidence="8" type="ORF">SAMN05216508_1058</name>
</gene>
<dbReference type="GO" id="GO:0005886">
    <property type="term" value="C:plasma membrane"/>
    <property type="evidence" value="ECO:0007669"/>
    <property type="project" value="TreeGrafter"/>
</dbReference>
<dbReference type="Gene3D" id="2.40.10.340">
    <property type="entry name" value="Rod shape-determining protein MreC, domain 1"/>
    <property type="match status" value="1"/>
</dbReference>
<dbReference type="GO" id="GO:0008360">
    <property type="term" value="P:regulation of cell shape"/>
    <property type="evidence" value="ECO:0007669"/>
    <property type="project" value="UniProtKB-KW"/>
</dbReference>
<dbReference type="Pfam" id="PF04085">
    <property type="entry name" value="MreC"/>
    <property type="match status" value="1"/>
</dbReference>
<evidence type="ECO:0000313" key="8">
    <source>
        <dbReference type="EMBL" id="SFU44082.1"/>
    </source>
</evidence>
<feature type="domain" description="Rod shape-determining protein MreC beta-barrel core" evidence="7">
    <location>
        <begin position="141"/>
        <end position="286"/>
    </location>
</feature>
<evidence type="ECO:0000256" key="2">
    <source>
        <dbReference type="ARBA" id="ARBA00013855"/>
    </source>
</evidence>
<dbReference type="STRING" id="155865.SAMN05216515_1069"/>
<evidence type="ECO:0000256" key="6">
    <source>
        <dbReference type="SAM" id="Coils"/>
    </source>
</evidence>
<evidence type="ECO:0000313" key="9">
    <source>
        <dbReference type="Proteomes" id="UP000198817"/>
    </source>
</evidence>
<dbReference type="OrthoDB" id="9792313at2"/>